<evidence type="ECO:0000256" key="4">
    <source>
        <dbReference type="SAM" id="MobiDB-lite"/>
    </source>
</evidence>
<dbReference type="PANTHER" id="PTHR33018:SF34">
    <property type="entry name" value="OS02G0472350 PROTEIN"/>
    <property type="match status" value="1"/>
</dbReference>
<evidence type="ECO:0000313" key="7">
    <source>
        <dbReference type="EMBL" id="TVU01375.1"/>
    </source>
</evidence>
<feature type="non-terminal residue" evidence="7">
    <location>
        <position position="820"/>
    </location>
</feature>
<accession>A0A5J9SQV7</accession>
<sequence length="820" mass="92492">CRRKESDPEEHAEDSSLGGTAGTDGSDERRVRTEAQWPTDKVIVTAIAPDGMPIPKKERQRMRRLAGLIARQKVSLLLPRFSSLGKDGKKLLFADFVMPFLEFNKEMEAKGLKRAMKAISKCWRNYKSTLVKEYMLKKRSPFKRFKHLKEEDYNAFVELKGTEEFQKVRERFKNLREKNKHPHHLGTAGYDGKIEVWAAKDEKLEKDGLPNPCLLYPGRARTWLRARGRLTPSGEITFNNQETMGVSDKIKELSEDSLSVTGKEDALTKALGNPEHPGRVQGVSSYQGWKIALPGYKRKRDSEEYMQKLAESIRSQNLQEVIASIPSILATQDLKIVPGSPSPNQISPADRWRSSCSSIDAPVTMRAEHDIYNDLMVQREPPLVPEMDPDSISLLTEPTNCTLLANIGGYQVQVAMGQVHPEQYVLHTVEVTNGFVVVFVDSVVAKLRDEKLERPVNDEVTTVGEALLQRVQWRRTCVVINDSPMEKVRSPRIPDSNPKPPLGPKKADKSANSIDQGKNGEDKNAKKAKGSDQCSQHDAHQGSRKPNKGSKSSQQDLRVNVSNPHDKAEAKKAISIDIGKKIKAASNASAAAAKCSIKSASIQIPNPSVWTQPNFKFKYGQVLMSTADLEKAGPNCTSLHNYYMNGCKEKKKQIVVFIRPNHLLRRVEAPFIVDYADLYDLFNIDALDMSIVRVFTLYMHKESKNNNWPIAVLDPQMLVLSVIKDDKDGEVVTYVAKAISQSSKTKEFLMFPCNTGGHWIAVIIFLKWKTIYYLDSLLHSGTNYDIEILTDLLDRAWALYIASDAKEERTRRWTHICYKI</sequence>
<keyword evidence="2" id="KW-0645">Protease</keyword>
<feature type="domain" description="DUF8039" evidence="6">
    <location>
        <begin position="391"/>
        <end position="480"/>
    </location>
</feature>
<evidence type="ECO:0000259" key="5">
    <source>
        <dbReference type="Pfam" id="PF02902"/>
    </source>
</evidence>
<dbReference type="EMBL" id="RWGY01000449">
    <property type="protein sequence ID" value="TVU01375.1"/>
    <property type="molecule type" value="Genomic_DNA"/>
</dbReference>
<evidence type="ECO:0000256" key="2">
    <source>
        <dbReference type="ARBA" id="ARBA00022670"/>
    </source>
</evidence>
<feature type="non-terminal residue" evidence="7">
    <location>
        <position position="1"/>
    </location>
</feature>
<dbReference type="Gene3D" id="3.40.395.10">
    <property type="entry name" value="Adenoviral Proteinase, Chain A"/>
    <property type="match status" value="1"/>
</dbReference>
<dbReference type="Pfam" id="PF02902">
    <property type="entry name" value="Peptidase_C48"/>
    <property type="match status" value="1"/>
</dbReference>
<evidence type="ECO:0000313" key="8">
    <source>
        <dbReference type="Proteomes" id="UP000324897"/>
    </source>
</evidence>
<evidence type="ECO:0000256" key="1">
    <source>
        <dbReference type="ARBA" id="ARBA00005234"/>
    </source>
</evidence>
<reference evidence="7 8" key="1">
    <citation type="journal article" date="2019" name="Sci. Rep.">
        <title>A high-quality genome of Eragrostis curvula grass provides insights into Poaceae evolution and supports new strategies to enhance forage quality.</title>
        <authorList>
            <person name="Carballo J."/>
            <person name="Santos B.A.C.M."/>
            <person name="Zappacosta D."/>
            <person name="Garbus I."/>
            <person name="Selva J.P."/>
            <person name="Gallo C.A."/>
            <person name="Diaz A."/>
            <person name="Albertini E."/>
            <person name="Caccamo M."/>
            <person name="Echenique V."/>
        </authorList>
    </citation>
    <scope>NUCLEOTIDE SEQUENCE [LARGE SCALE GENOMIC DNA]</scope>
    <source>
        <strain evidence="8">cv. Victoria</strain>
        <tissue evidence="7">Leaf</tissue>
    </source>
</reference>
<dbReference type="SUPFAM" id="SSF54001">
    <property type="entry name" value="Cysteine proteinases"/>
    <property type="match status" value="1"/>
</dbReference>
<dbReference type="GO" id="GO:0008234">
    <property type="term" value="F:cysteine-type peptidase activity"/>
    <property type="evidence" value="ECO:0007669"/>
    <property type="project" value="InterPro"/>
</dbReference>
<feature type="domain" description="Ubiquitin-like protease family profile" evidence="5">
    <location>
        <begin position="687"/>
        <end position="792"/>
    </location>
</feature>
<dbReference type="AlphaFoldDB" id="A0A5J9SQV7"/>
<dbReference type="InterPro" id="IPR058352">
    <property type="entry name" value="DUF8039"/>
</dbReference>
<feature type="region of interest" description="Disordered" evidence="4">
    <location>
        <begin position="485"/>
        <end position="570"/>
    </location>
</feature>
<dbReference type="PANTHER" id="PTHR33018">
    <property type="entry name" value="OS10G0338966 PROTEIN-RELATED"/>
    <property type="match status" value="1"/>
</dbReference>
<gene>
    <name evidence="7" type="ORF">EJB05_53144</name>
</gene>
<dbReference type="GO" id="GO:0006508">
    <property type="term" value="P:proteolysis"/>
    <property type="evidence" value="ECO:0007669"/>
    <property type="project" value="UniProtKB-KW"/>
</dbReference>
<dbReference type="InterPro" id="IPR003653">
    <property type="entry name" value="Peptidase_C48_C"/>
</dbReference>
<keyword evidence="3" id="KW-0378">Hydrolase</keyword>
<dbReference type="Gramene" id="TVU01375">
    <property type="protein sequence ID" value="TVU01375"/>
    <property type="gene ID" value="EJB05_53144"/>
</dbReference>
<keyword evidence="8" id="KW-1185">Reference proteome</keyword>
<comment type="caution">
    <text evidence="7">The sequence shown here is derived from an EMBL/GenBank/DDBJ whole genome shotgun (WGS) entry which is preliminary data.</text>
</comment>
<organism evidence="7 8">
    <name type="scientific">Eragrostis curvula</name>
    <name type="common">weeping love grass</name>
    <dbReference type="NCBI Taxonomy" id="38414"/>
    <lineage>
        <taxon>Eukaryota</taxon>
        <taxon>Viridiplantae</taxon>
        <taxon>Streptophyta</taxon>
        <taxon>Embryophyta</taxon>
        <taxon>Tracheophyta</taxon>
        <taxon>Spermatophyta</taxon>
        <taxon>Magnoliopsida</taxon>
        <taxon>Liliopsida</taxon>
        <taxon>Poales</taxon>
        <taxon>Poaceae</taxon>
        <taxon>PACMAD clade</taxon>
        <taxon>Chloridoideae</taxon>
        <taxon>Eragrostideae</taxon>
        <taxon>Eragrostidinae</taxon>
        <taxon>Eragrostis</taxon>
    </lineage>
</organism>
<dbReference type="Pfam" id="PF26133">
    <property type="entry name" value="DUF8039"/>
    <property type="match status" value="1"/>
</dbReference>
<protein>
    <submittedName>
        <fullName evidence="7">Uncharacterized protein</fullName>
    </submittedName>
</protein>
<evidence type="ECO:0000259" key="6">
    <source>
        <dbReference type="Pfam" id="PF26133"/>
    </source>
</evidence>
<proteinExistence type="inferred from homology"/>
<dbReference type="InterPro" id="IPR038765">
    <property type="entry name" value="Papain-like_cys_pep_sf"/>
</dbReference>
<name>A0A5J9SQV7_9POAL</name>
<evidence type="ECO:0000256" key="3">
    <source>
        <dbReference type="ARBA" id="ARBA00022801"/>
    </source>
</evidence>
<comment type="similarity">
    <text evidence="1">Belongs to the peptidase C48 family.</text>
</comment>
<feature type="region of interest" description="Disordered" evidence="4">
    <location>
        <begin position="1"/>
        <end position="34"/>
    </location>
</feature>
<feature type="compositionally biased region" description="Polar residues" evidence="4">
    <location>
        <begin position="549"/>
        <end position="563"/>
    </location>
</feature>
<dbReference type="Proteomes" id="UP000324897">
    <property type="component" value="Unassembled WGS sequence"/>
</dbReference>
<dbReference type="OrthoDB" id="1911146at2759"/>